<evidence type="ECO:0000256" key="1">
    <source>
        <dbReference type="ARBA" id="ARBA00022630"/>
    </source>
</evidence>
<dbReference type="EMBL" id="CP101808">
    <property type="protein sequence ID" value="UUD37130.1"/>
    <property type="molecule type" value="Genomic_DNA"/>
</dbReference>
<evidence type="ECO:0000259" key="6">
    <source>
        <dbReference type="Pfam" id="PF07992"/>
    </source>
</evidence>
<organism evidence="7 8">
    <name type="scientific">Mycoplasmopsis equigenitalium</name>
    <dbReference type="NCBI Taxonomy" id="114883"/>
    <lineage>
        <taxon>Bacteria</taxon>
        <taxon>Bacillati</taxon>
        <taxon>Mycoplasmatota</taxon>
        <taxon>Mycoplasmoidales</taxon>
        <taxon>Metamycoplasmataceae</taxon>
        <taxon>Mycoplasmopsis</taxon>
    </lineage>
</organism>
<dbReference type="InterPro" id="IPR036188">
    <property type="entry name" value="FAD/NAD-bd_sf"/>
</dbReference>
<keyword evidence="1" id="KW-0285">Flavoprotein</keyword>
<evidence type="ECO:0000313" key="8">
    <source>
        <dbReference type="Proteomes" id="UP001059576"/>
    </source>
</evidence>
<reference evidence="7" key="1">
    <citation type="submission" date="2022-07" db="EMBL/GenBank/DDBJ databases">
        <title>Complete genome of Mycoplasma equigenitalium type strain T37.</title>
        <authorList>
            <person name="Spergser J."/>
        </authorList>
    </citation>
    <scope>NUCLEOTIDE SEQUENCE</scope>
    <source>
        <strain evidence="7">T37</strain>
    </source>
</reference>
<protein>
    <submittedName>
        <fullName evidence="7">FAD-dependent oxidoreductase</fullName>
    </submittedName>
</protein>
<evidence type="ECO:0000313" key="7">
    <source>
        <dbReference type="EMBL" id="UUD37130.1"/>
    </source>
</evidence>
<evidence type="ECO:0000256" key="5">
    <source>
        <dbReference type="ARBA" id="ARBA00023284"/>
    </source>
</evidence>
<dbReference type="Proteomes" id="UP001059576">
    <property type="component" value="Chromosome"/>
</dbReference>
<keyword evidence="4" id="KW-1015">Disulfide bond</keyword>
<keyword evidence="3" id="KW-0560">Oxidoreductase</keyword>
<dbReference type="PANTHER" id="PTHR48105">
    <property type="entry name" value="THIOREDOXIN REDUCTASE 1-RELATED-RELATED"/>
    <property type="match status" value="1"/>
</dbReference>
<dbReference type="PROSITE" id="PS00573">
    <property type="entry name" value="PYRIDINE_REDOX_2"/>
    <property type="match status" value="1"/>
</dbReference>
<dbReference type="PRINTS" id="PR00368">
    <property type="entry name" value="FADPNR"/>
</dbReference>
<dbReference type="InterPro" id="IPR050097">
    <property type="entry name" value="Ferredoxin-NADP_redctase_2"/>
</dbReference>
<evidence type="ECO:0000256" key="3">
    <source>
        <dbReference type="ARBA" id="ARBA00023002"/>
    </source>
</evidence>
<dbReference type="Pfam" id="PF07992">
    <property type="entry name" value="Pyr_redox_2"/>
    <property type="match status" value="1"/>
</dbReference>
<keyword evidence="8" id="KW-1185">Reference proteome</keyword>
<keyword evidence="5" id="KW-0676">Redox-active center</keyword>
<keyword evidence="2" id="KW-0274">FAD</keyword>
<feature type="domain" description="FAD/NAD(P)-binding" evidence="6">
    <location>
        <begin position="2"/>
        <end position="289"/>
    </location>
</feature>
<evidence type="ECO:0000256" key="4">
    <source>
        <dbReference type="ARBA" id="ARBA00023157"/>
    </source>
</evidence>
<dbReference type="InterPro" id="IPR008255">
    <property type="entry name" value="Pyr_nucl-diS_OxRdtase_2_AS"/>
</dbReference>
<dbReference type="Gene3D" id="3.50.50.60">
    <property type="entry name" value="FAD/NAD(P)-binding domain"/>
    <property type="match status" value="2"/>
</dbReference>
<dbReference type="SUPFAM" id="SSF51905">
    <property type="entry name" value="FAD/NAD(P)-binding domain"/>
    <property type="match status" value="1"/>
</dbReference>
<gene>
    <name evidence="7" type="ORF">NPA09_00955</name>
</gene>
<proteinExistence type="predicted"/>
<sequence length="301" mass="32885">MYDIVIIGAGPAALNAALYAARSNLNVVIVEKEAPGGKMLATNKIENWIGDKYVTGFELATRFLEHTKKAGAKYQAGEVVNIRSNNEFNKEVLLANGQVLQAKSVIIATGMMNREPSFIKNLNEFKHKGFSYCGICDGPMFKGMPMVVLGGGNSAVEEGTFLASVASKLYVITNIDHLTAEKSLINDLLSKKNVEILYNTNVKELKGKSLLESVIIEQKGKNKELKANAFFSYIGMIPATDFLKDLMITNDRGFIKTNEIMETQIPNIFAVGDVRDKEIRQIITAASDGAIAAKTIVNRLG</sequence>
<accession>A0ABY5J1J9</accession>
<dbReference type="PRINTS" id="PR00469">
    <property type="entry name" value="PNDRDTASEII"/>
</dbReference>
<name>A0ABY5J1J9_9BACT</name>
<dbReference type="RefSeq" id="WP_129722201.1">
    <property type="nucleotide sequence ID" value="NZ_CP101808.1"/>
</dbReference>
<evidence type="ECO:0000256" key="2">
    <source>
        <dbReference type="ARBA" id="ARBA00022827"/>
    </source>
</evidence>
<dbReference type="InterPro" id="IPR023753">
    <property type="entry name" value="FAD/NAD-binding_dom"/>
</dbReference>